<reference evidence="4" key="1">
    <citation type="submission" date="2020-11" db="EMBL/GenBank/DDBJ databases">
        <title>Kefir isolates.</title>
        <authorList>
            <person name="Marcisauskas S."/>
            <person name="Kim Y."/>
            <person name="Blasche S."/>
        </authorList>
    </citation>
    <scope>NUCLEOTIDE SEQUENCE</scope>
    <source>
        <strain evidence="4">Olga-1</strain>
    </source>
</reference>
<evidence type="ECO:0000313" key="5">
    <source>
        <dbReference type="Proteomes" id="UP000697127"/>
    </source>
</evidence>
<keyword evidence="5" id="KW-1185">Reference proteome</keyword>
<comment type="caution">
    <text evidence="4">The sequence shown here is derived from an EMBL/GenBank/DDBJ whole genome shotgun (WGS) entry which is preliminary data.</text>
</comment>
<protein>
    <recommendedName>
        <fullName evidence="3">RRM domain-containing protein</fullName>
    </recommendedName>
</protein>
<name>A0A9P7BFM4_9ASCO</name>
<sequence>MNEVGDMSSKEPMQVSNTDLKTETETKTDNNNNNNNSNNNSKNNSEIVGQGQDNRNKYGNSSKRNGNDFQRRNMNNRSGNRRNNNNNNRRNGINRQDITPKATLYVNGFIKGTSAKTLAQIFEVYGPLAQVNVLPPRQSDGEQYAFVAFRKIYDMNHILEDIEHGKILDNGLAINPAKGISCEKARTLPVSQRHIERRKTEIKDNRRDVGIGGYNNVRNDYNINDRK</sequence>
<dbReference type="InterPro" id="IPR012677">
    <property type="entry name" value="Nucleotide-bd_a/b_plait_sf"/>
</dbReference>
<dbReference type="SUPFAM" id="SSF54928">
    <property type="entry name" value="RNA-binding domain, RBD"/>
    <property type="match status" value="1"/>
</dbReference>
<feature type="compositionally biased region" description="Low complexity" evidence="2">
    <location>
        <begin position="72"/>
        <end position="95"/>
    </location>
</feature>
<dbReference type="EMBL" id="PUHW01000216">
    <property type="protein sequence ID" value="KAG0687784.1"/>
    <property type="molecule type" value="Genomic_DNA"/>
</dbReference>
<dbReference type="PROSITE" id="PS50102">
    <property type="entry name" value="RRM"/>
    <property type="match status" value="1"/>
</dbReference>
<dbReference type="Pfam" id="PF00076">
    <property type="entry name" value="RRM_1"/>
    <property type="match status" value="1"/>
</dbReference>
<proteinExistence type="predicted"/>
<feature type="compositionally biased region" description="Low complexity" evidence="2">
    <location>
        <begin position="29"/>
        <end position="46"/>
    </location>
</feature>
<dbReference type="OrthoDB" id="3997644at2759"/>
<dbReference type="Gene3D" id="3.30.70.330">
    <property type="match status" value="1"/>
</dbReference>
<gene>
    <name evidence="4" type="ORF">C6P40_001861</name>
</gene>
<organism evidence="4 5">
    <name type="scientific">Pichia californica</name>
    <dbReference type="NCBI Taxonomy" id="460514"/>
    <lineage>
        <taxon>Eukaryota</taxon>
        <taxon>Fungi</taxon>
        <taxon>Dikarya</taxon>
        <taxon>Ascomycota</taxon>
        <taxon>Saccharomycotina</taxon>
        <taxon>Pichiomycetes</taxon>
        <taxon>Pichiales</taxon>
        <taxon>Pichiaceae</taxon>
        <taxon>Pichia</taxon>
    </lineage>
</organism>
<dbReference type="InterPro" id="IPR000504">
    <property type="entry name" value="RRM_dom"/>
</dbReference>
<feature type="compositionally biased region" description="Polar residues" evidence="2">
    <location>
        <begin position="51"/>
        <end position="64"/>
    </location>
</feature>
<evidence type="ECO:0000256" key="2">
    <source>
        <dbReference type="SAM" id="MobiDB-lite"/>
    </source>
</evidence>
<feature type="region of interest" description="Disordered" evidence="2">
    <location>
        <begin position="1"/>
        <end position="96"/>
    </location>
</feature>
<feature type="non-terminal residue" evidence="4">
    <location>
        <position position="227"/>
    </location>
</feature>
<dbReference type="InterPro" id="IPR035979">
    <property type="entry name" value="RBD_domain_sf"/>
</dbReference>
<evidence type="ECO:0000259" key="3">
    <source>
        <dbReference type="PROSITE" id="PS50102"/>
    </source>
</evidence>
<keyword evidence="1" id="KW-0694">RNA-binding</keyword>
<dbReference type="GO" id="GO:0003723">
    <property type="term" value="F:RNA binding"/>
    <property type="evidence" value="ECO:0007669"/>
    <property type="project" value="UniProtKB-UniRule"/>
</dbReference>
<evidence type="ECO:0000256" key="1">
    <source>
        <dbReference type="PROSITE-ProRule" id="PRU00176"/>
    </source>
</evidence>
<feature type="domain" description="RRM" evidence="3">
    <location>
        <begin position="102"/>
        <end position="179"/>
    </location>
</feature>
<dbReference type="SMART" id="SM00360">
    <property type="entry name" value="RRM"/>
    <property type="match status" value="1"/>
</dbReference>
<accession>A0A9P7BFM4</accession>
<evidence type="ECO:0000313" key="4">
    <source>
        <dbReference type="EMBL" id="KAG0687784.1"/>
    </source>
</evidence>
<dbReference type="AlphaFoldDB" id="A0A9P7BFM4"/>
<dbReference type="Proteomes" id="UP000697127">
    <property type="component" value="Unassembled WGS sequence"/>
</dbReference>